<dbReference type="PANTHER" id="PTHR43697:SF1">
    <property type="entry name" value="SERINE--TRNA LIGASE"/>
    <property type="match status" value="1"/>
</dbReference>
<dbReference type="GO" id="GO:0000166">
    <property type="term" value="F:nucleotide binding"/>
    <property type="evidence" value="ECO:0007669"/>
    <property type="project" value="InterPro"/>
</dbReference>
<evidence type="ECO:0000256" key="4">
    <source>
        <dbReference type="ARBA" id="ARBA00047929"/>
    </source>
</evidence>
<gene>
    <name evidence="8" type="ORF">RYX45_21025</name>
</gene>
<organism evidence="8 9">
    <name type="scientific">Alkalihalophilus pseudofirmus</name>
    <name type="common">Bacillus pseudofirmus</name>
    <dbReference type="NCBI Taxonomy" id="79885"/>
    <lineage>
        <taxon>Bacteria</taxon>
        <taxon>Bacillati</taxon>
        <taxon>Bacillota</taxon>
        <taxon>Bacilli</taxon>
        <taxon>Bacillales</taxon>
        <taxon>Bacillaceae</taxon>
        <taxon>Alkalihalophilus</taxon>
    </lineage>
</organism>
<proteinExistence type="inferred from homology"/>
<dbReference type="GO" id="GO:0004828">
    <property type="term" value="F:serine-tRNA ligase activity"/>
    <property type="evidence" value="ECO:0007669"/>
    <property type="project" value="UniProtKB-EC"/>
</dbReference>
<evidence type="ECO:0000256" key="1">
    <source>
        <dbReference type="ARBA" id="ARBA00010728"/>
    </source>
</evidence>
<evidence type="ECO:0000256" key="3">
    <source>
        <dbReference type="ARBA" id="ARBA00022917"/>
    </source>
</evidence>
<comment type="caution">
    <text evidence="8">The sequence shown here is derived from an EMBL/GenBank/DDBJ whole genome shotgun (WGS) entry which is preliminary data.</text>
</comment>
<accession>A0AAJ2U529</accession>
<dbReference type="InterPro" id="IPR010978">
    <property type="entry name" value="tRNA-bd_arm"/>
</dbReference>
<protein>
    <submittedName>
        <fullName evidence="8">Serine--tRNA ligase</fullName>
    </submittedName>
</protein>
<comment type="similarity">
    <text evidence="1">Belongs to the class-II aminoacyl-tRNA synthetase family. Type-1 seryl-tRNA synthetase subfamily.</text>
</comment>
<dbReference type="EMBL" id="JAWJAY010000299">
    <property type="protein sequence ID" value="MDV2887655.1"/>
    <property type="molecule type" value="Genomic_DNA"/>
</dbReference>
<keyword evidence="2" id="KW-0963">Cytoplasm</keyword>
<dbReference type="InterPro" id="IPR015866">
    <property type="entry name" value="Ser-tRNA-synth_1_N"/>
</dbReference>
<reference evidence="8" key="1">
    <citation type="submission" date="2023-10" db="EMBL/GenBank/DDBJ databases">
        <title>Screening of Alkalihalophilus pseudofirmusBZ-TG-HK211 and Its Alleviation of Salt Stress on Rapeseed Growth.</title>
        <authorList>
            <person name="Zhao B."/>
            <person name="Guo T."/>
        </authorList>
    </citation>
    <scope>NUCLEOTIDE SEQUENCE</scope>
    <source>
        <strain evidence="8">BZ-TG-HK211</strain>
    </source>
</reference>
<keyword evidence="3" id="KW-0648">Protein biosynthesis</keyword>
<evidence type="ECO:0000313" key="9">
    <source>
        <dbReference type="Proteomes" id="UP001285636"/>
    </source>
</evidence>
<dbReference type="SUPFAM" id="SSF46589">
    <property type="entry name" value="tRNA-binding arm"/>
    <property type="match status" value="1"/>
</dbReference>
<comment type="catalytic activity">
    <reaction evidence="4">
        <text>tRNA(Sec) + L-serine + ATP = L-seryl-tRNA(Sec) + AMP + diphosphate + H(+)</text>
        <dbReference type="Rhea" id="RHEA:42580"/>
        <dbReference type="Rhea" id="RHEA-COMP:9742"/>
        <dbReference type="Rhea" id="RHEA-COMP:10128"/>
        <dbReference type="ChEBI" id="CHEBI:15378"/>
        <dbReference type="ChEBI" id="CHEBI:30616"/>
        <dbReference type="ChEBI" id="CHEBI:33019"/>
        <dbReference type="ChEBI" id="CHEBI:33384"/>
        <dbReference type="ChEBI" id="CHEBI:78442"/>
        <dbReference type="ChEBI" id="CHEBI:78533"/>
        <dbReference type="ChEBI" id="CHEBI:456215"/>
        <dbReference type="EC" id="6.1.1.11"/>
    </reaction>
</comment>
<feature type="coiled-coil region" evidence="6">
    <location>
        <begin position="31"/>
        <end position="79"/>
    </location>
</feature>
<evidence type="ECO:0000256" key="6">
    <source>
        <dbReference type="SAM" id="Coils"/>
    </source>
</evidence>
<dbReference type="Gene3D" id="1.10.287.40">
    <property type="entry name" value="Serine-tRNA synthetase, tRNA binding domain"/>
    <property type="match status" value="1"/>
</dbReference>
<evidence type="ECO:0000256" key="5">
    <source>
        <dbReference type="ARBA" id="ARBA00048823"/>
    </source>
</evidence>
<name>A0AAJ2U529_ALKPS</name>
<dbReference type="Pfam" id="PF02403">
    <property type="entry name" value="Seryl_tRNA_N"/>
    <property type="match status" value="1"/>
</dbReference>
<dbReference type="GO" id="GO:0006412">
    <property type="term" value="P:translation"/>
    <property type="evidence" value="ECO:0007669"/>
    <property type="project" value="UniProtKB-KW"/>
</dbReference>
<dbReference type="AlphaFoldDB" id="A0AAJ2U529"/>
<dbReference type="Proteomes" id="UP001285636">
    <property type="component" value="Unassembled WGS sequence"/>
</dbReference>
<feature type="domain" description="Serine-tRNA synthetase type1 N-terminal" evidence="7">
    <location>
        <begin position="1"/>
        <end position="79"/>
    </location>
</feature>
<dbReference type="InterPro" id="IPR042103">
    <property type="entry name" value="SerRS_1_N_sf"/>
</dbReference>
<keyword evidence="8" id="KW-0436">Ligase</keyword>
<evidence type="ECO:0000313" key="8">
    <source>
        <dbReference type="EMBL" id="MDV2887655.1"/>
    </source>
</evidence>
<sequence>MLDLQFLRANFAEVKDKLQHRGEDLTDLGRFEELDHKRRELIVESEKLKSKRNEVSQQVAALKREKQDADHLIKEMREVG</sequence>
<dbReference type="PANTHER" id="PTHR43697">
    <property type="entry name" value="SERYL-TRNA SYNTHETASE"/>
    <property type="match status" value="1"/>
</dbReference>
<keyword evidence="6" id="KW-0175">Coiled coil</keyword>
<comment type="catalytic activity">
    <reaction evidence="5">
        <text>tRNA(Ser) + L-serine + ATP = L-seryl-tRNA(Ser) + AMP + diphosphate + H(+)</text>
        <dbReference type="Rhea" id="RHEA:12292"/>
        <dbReference type="Rhea" id="RHEA-COMP:9669"/>
        <dbReference type="Rhea" id="RHEA-COMP:9703"/>
        <dbReference type="ChEBI" id="CHEBI:15378"/>
        <dbReference type="ChEBI" id="CHEBI:30616"/>
        <dbReference type="ChEBI" id="CHEBI:33019"/>
        <dbReference type="ChEBI" id="CHEBI:33384"/>
        <dbReference type="ChEBI" id="CHEBI:78442"/>
        <dbReference type="ChEBI" id="CHEBI:78533"/>
        <dbReference type="ChEBI" id="CHEBI:456215"/>
        <dbReference type="EC" id="6.1.1.11"/>
    </reaction>
</comment>
<evidence type="ECO:0000259" key="7">
    <source>
        <dbReference type="Pfam" id="PF02403"/>
    </source>
</evidence>
<feature type="non-terminal residue" evidence="8">
    <location>
        <position position="80"/>
    </location>
</feature>
<evidence type="ECO:0000256" key="2">
    <source>
        <dbReference type="ARBA" id="ARBA00022490"/>
    </source>
</evidence>